<protein>
    <recommendedName>
        <fullName evidence="2">2EXR domain-containing protein</fullName>
    </recommendedName>
</protein>
<feature type="domain" description="2EXR" evidence="2">
    <location>
        <begin position="65"/>
        <end position="165"/>
    </location>
</feature>
<accession>A0A8H4W1B9</accession>
<gene>
    <name evidence="3" type="ORF">G7Y89_g8146</name>
</gene>
<comment type="caution">
    <text evidence="3">The sequence shown here is derived from an EMBL/GenBank/DDBJ whole genome shotgun (WGS) entry which is preliminary data.</text>
</comment>
<dbReference type="OrthoDB" id="3561020at2759"/>
<evidence type="ECO:0000313" key="3">
    <source>
        <dbReference type="EMBL" id="KAF4629997.1"/>
    </source>
</evidence>
<dbReference type="PANTHER" id="PTHR35910:SF6">
    <property type="entry name" value="2EXR DOMAIN-CONTAINING PROTEIN"/>
    <property type="match status" value="1"/>
</dbReference>
<sequence length="235" mass="26430">MGGHASSSLSAKPERGNIQSQESNLTPVLNQGENGNENAEVPSTAEEFENQNQPIALSPSSLPTFTLFSKLPTELRIKIWKFVASVGRIVPTQIQENSYGDKPVPFLRQEYFYRVFSPQPYLAMRYACAEATEVALKSSTPLFKPYKEVPNRAFSFISANLSIDTVAFPEHISTIHLKSIALRMTKESRDLVTCIIRESTIGKLDRWRYFSKFSYCNTPKEGFENFGGPFQSLRG</sequence>
<name>A0A8H4W1B9_9HELO</name>
<dbReference type="AlphaFoldDB" id="A0A8H4W1B9"/>
<dbReference type="EMBL" id="JAAMPI010000601">
    <property type="protein sequence ID" value="KAF4629997.1"/>
    <property type="molecule type" value="Genomic_DNA"/>
</dbReference>
<proteinExistence type="predicted"/>
<keyword evidence="4" id="KW-1185">Reference proteome</keyword>
<evidence type="ECO:0000313" key="4">
    <source>
        <dbReference type="Proteomes" id="UP000566819"/>
    </source>
</evidence>
<reference evidence="3 4" key="1">
    <citation type="submission" date="2020-03" db="EMBL/GenBank/DDBJ databases">
        <title>Draft Genome Sequence of Cudoniella acicularis.</title>
        <authorList>
            <person name="Buettner E."/>
            <person name="Kellner H."/>
        </authorList>
    </citation>
    <scope>NUCLEOTIDE SEQUENCE [LARGE SCALE GENOMIC DNA]</scope>
    <source>
        <strain evidence="3 4">DSM 108380</strain>
    </source>
</reference>
<dbReference type="Proteomes" id="UP000566819">
    <property type="component" value="Unassembled WGS sequence"/>
</dbReference>
<feature type="compositionally biased region" description="Polar residues" evidence="1">
    <location>
        <begin position="1"/>
        <end position="10"/>
    </location>
</feature>
<evidence type="ECO:0000259" key="2">
    <source>
        <dbReference type="Pfam" id="PF20150"/>
    </source>
</evidence>
<organism evidence="3 4">
    <name type="scientific">Cudoniella acicularis</name>
    <dbReference type="NCBI Taxonomy" id="354080"/>
    <lineage>
        <taxon>Eukaryota</taxon>
        <taxon>Fungi</taxon>
        <taxon>Dikarya</taxon>
        <taxon>Ascomycota</taxon>
        <taxon>Pezizomycotina</taxon>
        <taxon>Leotiomycetes</taxon>
        <taxon>Helotiales</taxon>
        <taxon>Tricladiaceae</taxon>
        <taxon>Cudoniella</taxon>
    </lineage>
</organism>
<feature type="compositionally biased region" description="Polar residues" evidence="1">
    <location>
        <begin position="17"/>
        <end position="37"/>
    </location>
</feature>
<dbReference type="Pfam" id="PF20150">
    <property type="entry name" value="2EXR"/>
    <property type="match status" value="1"/>
</dbReference>
<evidence type="ECO:0000256" key="1">
    <source>
        <dbReference type="SAM" id="MobiDB-lite"/>
    </source>
</evidence>
<dbReference type="InterPro" id="IPR045518">
    <property type="entry name" value="2EXR"/>
</dbReference>
<feature type="region of interest" description="Disordered" evidence="1">
    <location>
        <begin position="1"/>
        <end position="49"/>
    </location>
</feature>
<dbReference type="PANTHER" id="PTHR35910">
    <property type="entry name" value="2EXR DOMAIN-CONTAINING PROTEIN"/>
    <property type="match status" value="1"/>
</dbReference>